<dbReference type="InterPro" id="IPR018389">
    <property type="entry name" value="DctP_fam"/>
</dbReference>
<evidence type="ECO:0000256" key="1">
    <source>
        <dbReference type="ARBA" id="ARBA00004196"/>
    </source>
</evidence>
<evidence type="ECO:0000313" key="7">
    <source>
        <dbReference type="Proteomes" id="UP001254848"/>
    </source>
</evidence>
<dbReference type="PIRSF" id="PIRSF006470">
    <property type="entry name" value="DctB"/>
    <property type="match status" value="1"/>
</dbReference>
<gene>
    <name evidence="6" type="ORF">Q4T40_16830</name>
</gene>
<dbReference type="PANTHER" id="PTHR33376:SF4">
    <property type="entry name" value="SIALIC ACID-BINDING PERIPLASMIC PROTEIN SIAP"/>
    <property type="match status" value="1"/>
</dbReference>
<sequence length="334" mass="37113">MKKSVALLIILCLATLLAAGCGGGDAKKEQAKPAEKVVLKFGHLADEKNTWHLGALKFKELVEKNSNGRLEVKVYPNEQLGKEKDLVTSIQTGTADIGIFGETLTTFGANKTMMMATPYLLRDAAHLHKVAGGEIGKEIEKQVLDKVKLRVLAYFERGPRDLTSNRPIKSPDDLDGMKLRVPNVPLFVAAWQALGAKPTPMAFSEVFTSLQQGTIDGQENPYALIKSANFFEVQKYLNKTSHVRGWIYVCIGEKKLRSLPADLQKVIVDAGKEMQKYENQLFLKEEAELEKFLKSKMTFVEVDKAAFQAKAKDAVLANLDAEQKELYNKIVTIK</sequence>
<dbReference type="PROSITE" id="PS51257">
    <property type="entry name" value="PROKAR_LIPOPROTEIN"/>
    <property type="match status" value="1"/>
</dbReference>
<protein>
    <submittedName>
        <fullName evidence="6">TRAP transporter substrate-binding protein</fullName>
    </submittedName>
</protein>
<proteinExistence type="inferred from homology"/>
<dbReference type="NCBIfam" id="TIGR00787">
    <property type="entry name" value="dctP"/>
    <property type="match status" value="1"/>
</dbReference>
<organism evidence="6 7">
    <name type="scientific">Anaeroselena agilis</name>
    <dbReference type="NCBI Taxonomy" id="3063788"/>
    <lineage>
        <taxon>Bacteria</taxon>
        <taxon>Bacillati</taxon>
        <taxon>Bacillota</taxon>
        <taxon>Negativicutes</taxon>
        <taxon>Acetonemataceae</taxon>
        <taxon>Anaeroselena</taxon>
    </lineage>
</organism>
<evidence type="ECO:0000256" key="2">
    <source>
        <dbReference type="ARBA" id="ARBA00009023"/>
    </source>
</evidence>
<evidence type="ECO:0000256" key="4">
    <source>
        <dbReference type="ARBA" id="ARBA00022729"/>
    </source>
</evidence>
<accession>A0ABU3P1K7</accession>
<dbReference type="Proteomes" id="UP001254848">
    <property type="component" value="Unassembled WGS sequence"/>
</dbReference>
<dbReference type="PANTHER" id="PTHR33376">
    <property type="match status" value="1"/>
</dbReference>
<dbReference type="RefSeq" id="WP_413781377.1">
    <property type="nucleotide sequence ID" value="NZ_JAUOZS010000001.1"/>
</dbReference>
<name>A0ABU3P1K7_9FIRM</name>
<feature type="chain" id="PRO_5047533816" evidence="5">
    <location>
        <begin position="19"/>
        <end position="334"/>
    </location>
</feature>
<comment type="caution">
    <text evidence="6">The sequence shown here is derived from an EMBL/GenBank/DDBJ whole genome shotgun (WGS) entry which is preliminary data.</text>
</comment>
<evidence type="ECO:0000313" key="6">
    <source>
        <dbReference type="EMBL" id="MDT8902909.1"/>
    </source>
</evidence>
<dbReference type="Pfam" id="PF03480">
    <property type="entry name" value="DctP"/>
    <property type="match status" value="1"/>
</dbReference>
<reference evidence="6 7" key="1">
    <citation type="submission" date="2023-07" db="EMBL/GenBank/DDBJ databases">
        <title>The novel representative of Negativicutes class, Anaeroselena agilis gen. nov. sp. nov.</title>
        <authorList>
            <person name="Prokofeva M.I."/>
            <person name="Elcheninov A.G."/>
            <person name="Klyukina A."/>
            <person name="Kublanov I.V."/>
            <person name="Frolov E.N."/>
            <person name="Podosokorskaya O.A."/>
        </authorList>
    </citation>
    <scope>NUCLEOTIDE SEQUENCE [LARGE SCALE GENOMIC DNA]</scope>
    <source>
        <strain evidence="6 7">4137-cl</strain>
    </source>
</reference>
<evidence type="ECO:0000256" key="5">
    <source>
        <dbReference type="SAM" id="SignalP"/>
    </source>
</evidence>
<dbReference type="InterPro" id="IPR004682">
    <property type="entry name" value="TRAP_DctP"/>
</dbReference>
<dbReference type="CDD" id="cd13603">
    <property type="entry name" value="PBP2_TRAP_Siap_TeaA_like"/>
    <property type="match status" value="1"/>
</dbReference>
<evidence type="ECO:0000256" key="3">
    <source>
        <dbReference type="ARBA" id="ARBA00022448"/>
    </source>
</evidence>
<keyword evidence="7" id="KW-1185">Reference proteome</keyword>
<dbReference type="SUPFAM" id="SSF53850">
    <property type="entry name" value="Periplasmic binding protein-like II"/>
    <property type="match status" value="1"/>
</dbReference>
<keyword evidence="3" id="KW-0813">Transport</keyword>
<comment type="similarity">
    <text evidence="2">Belongs to the bacterial solute-binding protein 7 family.</text>
</comment>
<dbReference type="Gene3D" id="3.40.190.170">
    <property type="entry name" value="Bacterial extracellular solute-binding protein, family 7"/>
    <property type="match status" value="1"/>
</dbReference>
<dbReference type="NCBIfam" id="NF037995">
    <property type="entry name" value="TRAP_S1"/>
    <property type="match status" value="1"/>
</dbReference>
<feature type="signal peptide" evidence="5">
    <location>
        <begin position="1"/>
        <end position="18"/>
    </location>
</feature>
<keyword evidence="4 5" id="KW-0732">Signal</keyword>
<dbReference type="InterPro" id="IPR038404">
    <property type="entry name" value="TRAP_DctP_sf"/>
</dbReference>
<dbReference type="EMBL" id="JAUOZS010000001">
    <property type="protein sequence ID" value="MDT8902909.1"/>
    <property type="molecule type" value="Genomic_DNA"/>
</dbReference>
<comment type="subcellular location">
    <subcellularLocation>
        <location evidence="1">Cell envelope</location>
    </subcellularLocation>
</comment>